<gene>
    <name evidence="8" type="ORF">CCR75_005291</name>
</gene>
<dbReference type="AlphaFoldDB" id="A0A976IFR6"/>
<keyword evidence="3" id="KW-0804">Transcription</keyword>
<dbReference type="GO" id="GO:0003677">
    <property type="term" value="F:DNA binding"/>
    <property type="evidence" value="ECO:0007669"/>
    <property type="project" value="UniProtKB-KW"/>
</dbReference>
<dbReference type="EMBL" id="SHOA02000001">
    <property type="protein sequence ID" value="TDH70708.1"/>
    <property type="molecule type" value="Genomic_DNA"/>
</dbReference>
<dbReference type="InterPro" id="IPR017930">
    <property type="entry name" value="Myb_dom"/>
</dbReference>
<dbReference type="Pfam" id="PF00249">
    <property type="entry name" value="Myb_DNA-binding"/>
    <property type="match status" value="1"/>
</dbReference>
<evidence type="ECO:0000259" key="6">
    <source>
        <dbReference type="PROSITE" id="PS51293"/>
    </source>
</evidence>
<organism evidence="8 9">
    <name type="scientific">Bremia lactucae</name>
    <name type="common">Lettuce downy mildew</name>
    <dbReference type="NCBI Taxonomy" id="4779"/>
    <lineage>
        <taxon>Eukaryota</taxon>
        <taxon>Sar</taxon>
        <taxon>Stramenopiles</taxon>
        <taxon>Oomycota</taxon>
        <taxon>Peronosporomycetes</taxon>
        <taxon>Peronosporales</taxon>
        <taxon>Peronosporaceae</taxon>
        <taxon>Bremia</taxon>
    </lineage>
</organism>
<evidence type="ECO:0000313" key="9">
    <source>
        <dbReference type="Proteomes" id="UP000294530"/>
    </source>
</evidence>
<evidence type="ECO:0000259" key="5">
    <source>
        <dbReference type="PROSITE" id="PS50090"/>
    </source>
</evidence>
<dbReference type="PROSITE" id="PS51294">
    <property type="entry name" value="HTH_MYB"/>
    <property type="match status" value="1"/>
</dbReference>
<dbReference type="GeneID" id="94349044"/>
<dbReference type="Gene3D" id="1.10.10.60">
    <property type="entry name" value="Homeodomain-like"/>
    <property type="match status" value="1"/>
</dbReference>
<dbReference type="CDD" id="cd00167">
    <property type="entry name" value="SANT"/>
    <property type="match status" value="1"/>
</dbReference>
<dbReference type="PROSITE" id="PS51293">
    <property type="entry name" value="SANT"/>
    <property type="match status" value="1"/>
</dbReference>
<dbReference type="PROSITE" id="PS50090">
    <property type="entry name" value="MYB_LIKE"/>
    <property type="match status" value="1"/>
</dbReference>
<evidence type="ECO:0000256" key="3">
    <source>
        <dbReference type="ARBA" id="ARBA00023163"/>
    </source>
</evidence>
<dbReference type="PANTHER" id="PTHR12802:SF155">
    <property type="entry name" value="DEUBIQUITINASE MYSM1"/>
    <property type="match status" value="1"/>
</dbReference>
<feature type="domain" description="HTH myb-type" evidence="7">
    <location>
        <begin position="46"/>
        <end position="96"/>
    </location>
</feature>
<accession>A0A976IFR6</accession>
<evidence type="ECO:0008006" key="10">
    <source>
        <dbReference type="Google" id="ProtNLM"/>
    </source>
</evidence>
<dbReference type="OrthoDB" id="118550at2759"/>
<evidence type="ECO:0000256" key="4">
    <source>
        <dbReference type="ARBA" id="ARBA00023242"/>
    </source>
</evidence>
<evidence type="ECO:0000313" key="8">
    <source>
        <dbReference type="EMBL" id="TDH70708.1"/>
    </source>
</evidence>
<keyword evidence="2" id="KW-0238">DNA-binding</keyword>
<dbReference type="KEGG" id="blac:94349044"/>
<dbReference type="InterPro" id="IPR009057">
    <property type="entry name" value="Homeodomain-like_sf"/>
</dbReference>
<dbReference type="SUPFAM" id="SSF46689">
    <property type="entry name" value="Homeodomain-like"/>
    <property type="match status" value="1"/>
</dbReference>
<dbReference type="RefSeq" id="XP_067820207.1">
    <property type="nucleotide sequence ID" value="XM_067963373.1"/>
</dbReference>
<reference evidence="8 9" key="1">
    <citation type="journal article" date="2021" name="Genome Biol.">
        <title>AFLAP: assembly-free linkage analysis pipeline using k-mers from genome sequencing data.</title>
        <authorList>
            <person name="Fletcher K."/>
            <person name="Zhang L."/>
            <person name="Gil J."/>
            <person name="Han R."/>
            <person name="Cavanaugh K."/>
            <person name="Michelmore R."/>
        </authorList>
    </citation>
    <scope>NUCLEOTIDE SEQUENCE [LARGE SCALE GENOMIC DNA]</scope>
    <source>
        <strain evidence="8 9">SF5</strain>
    </source>
</reference>
<dbReference type="Proteomes" id="UP000294530">
    <property type="component" value="Unassembled WGS sequence"/>
</dbReference>
<dbReference type="PANTHER" id="PTHR12802">
    <property type="entry name" value="SWI/SNF COMPLEX-RELATED"/>
    <property type="match status" value="1"/>
</dbReference>
<keyword evidence="4" id="KW-0539">Nucleus</keyword>
<keyword evidence="9" id="KW-1185">Reference proteome</keyword>
<evidence type="ECO:0000259" key="7">
    <source>
        <dbReference type="PROSITE" id="PS51294"/>
    </source>
</evidence>
<dbReference type="SMART" id="SM00717">
    <property type="entry name" value="SANT"/>
    <property type="match status" value="1"/>
</dbReference>
<dbReference type="NCBIfam" id="TIGR01557">
    <property type="entry name" value="myb_SHAQKYF"/>
    <property type="match status" value="1"/>
</dbReference>
<dbReference type="InterPro" id="IPR017884">
    <property type="entry name" value="SANT_dom"/>
</dbReference>
<dbReference type="InterPro" id="IPR001005">
    <property type="entry name" value="SANT/Myb"/>
</dbReference>
<dbReference type="InterPro" id="IPR006447">
    <property type="entry name" value="Myb_dom_plants"/>
</dbReference>
<protein>
    <recommendedName>
        <fullName evidence="10">Myb-like DNA-binding protein</fullName>
    </recommendedName>
</protein>
<feature type="domain" description="Myb-like" evidence="5">
    <location>
        <begin position="46"/>
        <end position="92"/>
    </location>
</feature>
<feature type="domain" description="SANT" evidence="6">
    <location>
        <begin position="44"/>
        <end position="83"/>
    </location>
</feature>
<keyword evidence="1" id="KW-0805">Transcription regulation</keyword>
<evidence type="ECO:0000256" key="2">
    <source>
        <dbReference type="ARBA" id="ARBA00023125"/>
    </source>
</evidence>
<comment type="caution">
    <text evidence="8">The sequence shown here is derived from an EMBL/GenBank/DDBJ whole genome shotgun (WGS) entry which is preliminary data.</text>
</comment>
<proteinExistence type="predicted"/>
<name>A0A976IFR6_BRELC</name>
<sequence>MASWISSASVPSGATSGREMSFTSMVESAAAANEWAQDIKVAPEGRGVWSPDEHRLFVEGIKIFPSGPWKDIASHVGTRTARQTMTHAQKYRQKIARRLRNLRKDGNHRLPFLMNQSSRFDALLSSEELFNDSILATSMAIAAEEELDLLDETSEGSASPSMANNANSYQKHLPLAIDFSSTEANPYHLDGPPFEPSDIEFDKCIDFLIETFHRET</sequence>
<evidence type="ECO:0000256" key="1">
    <source>
        <dbReference type="ARBA" id="ARBA00023015"/>
    </source>
</evidence>